<dbReference type="InterPro" id="IPR027640">
    <property type="entry name" value="Kinesin-like_fam"/>
</dbReference>
<dbReference type="PANTHER" id="PTHR21608:SF8">
    <property type="entry name" value="KINESIN-LIKE PROTEIN KIF26B"/>
    <property type="match status" value="1"/>
</dbReference>
<evidence type="ECO:0000313" key="1">
    <source>
        <dbReference type="EMBL" id="MEQ2183799.1"/>
    </source>
</evidence>
<proteinExistence type="predicted"/>
<dbReference type="Proteomes" id="UP001476798">
    <property type="component" value="Unassembled WGS sequence"/>
</dbReference>
<organism evidence="1 2">
    <name type="scientific">Goodea atripinnis</name>
    <dbReference type="NCBI Taxonomy" id="208336"/>
    <lineage>
        <taxon>Eukaryota</taxon>
        <taxon>Metazoa</taxon>
        <taxon>Chordata</taxon>
        <taxon>Craniata</taxon>
        <taxon>Vertebrata</taxon>
        <taxon>Euteleostomi</taxon>
        <taxon>Actinopterygii</taxon>
        <taxon>Neopterygii</taxon>
        <taxon>Teleostei</taxon>
        <taxon>Neoteleostei</taxon>
        <taxon>Acanthomorphata</taxon>
        <taxon>Ovalentaria</taxon>
        <taxon>Atherinomorphae</taxon>
        <taxon>Cyprinodontiformes</taxon>
        <taxon>Goodeidae</taxon>
        <taxon>Goodea</taxon>
    </lineage>
</organism>
<protein>
    <submittedName>
        <fullName evidence="1">Uncharacterized protein</fullName>
    </submittedName>
</protein>
<dbReference type="EMBL" id="JAHRIO010080016">
    <property type="protein sequence ID" value="MEQ2183799.1"/>
    <property type="molecule type" value="Genomic_DNA"/>
</dbReference>
<comment type="caution">
    <text evidence="1">The sequence shown here is derived from an EMBL/GenBank/DDBJ whole genome shotgun (WGS) entry which is preliminary data.</text>
</comment>
<evidence type="ECO:0000313" key="2">
    <source>
        <dbReference type="Proteomes" id="UP001476798"/>
    </source>
</evidence>
<keyword evidence="2" id="KW-1185">Reference proteome</keyword>
<accession>A0ABV0PJZ7</accession>
<reference evidence="1 2" key="1">
    <citation type="submission" date="2021-06" db="EMBL/GenBank/DDBJ databases">
        <authorList>
            <person name="Palmer J.M."/>
        </authorList>
    </citation>
    <scope>NUCLEOTIDE SEQUENCE [LARGE SCALE GENOMIC DNA]</scope>
    <source>
        <strain evidence="1 2">GA_2019</strain>
        <tissue evidence="1">Muscle</tissue>
    </source>
</reference>
<dbReference type="PANTHER" id="PTHR21608">
    <property type="entry name" value="KINESIN-LIKE PROTEIN CG14535"/>
    <property type="match status" value="1"/>
</dbReference>
<gene>
    <name evidence="1" type="ORF">GOODEAATRI_001647</name>
</gene>
<name>A0ABV0PJZ7_9TELE</name>
<feature type="non-terminal residue" evidence="1">
    <location>
        <position position="1"/>
    </location>
</feature>
<sequence length="142" mass="14884">TCGDAGTVQTTSKIPNISRVVTIANTAAMSLLARSVPLFFVLFSQAEVCAGVLADVIRCVLSGSDGCVLGLGCADVVSAIELCCGEEDTLRDLLGEVVPSPGSVQDSPKAHIRVTEDPVYGIQLAQERHISTPDEHSRNFIA</sequence>